<reference evidence="8" key="2">
    <citation type="submission" date="2021-05" db="UniProtKB">
        <authorList>
            <consortium name="EnsemblPlants"/>
        </authorList>
    </citation>
    <scope>IDENTIFICATION</scope>
    <source>
        <strain evidence="8">subsp. malaccensis</strain>
    </source>
</reference>
<accession>A0A804L861</accession>
<evidence type="ECO:0000256" key="4">
    <source>
        <dbReference type="ARBA" id="ARBA00022679"/>
    </source>
</evidence>
<evidence type="ECO:0000256" key="1">
    <source>
        <dbReference type="ARBA" id="ARBA00000900"/>
    </source>
</evidence>
<dbReference type="InterPro" id="IPR055566">
    <property type="entry name" value="ARM_LIN"/>
</dbReference>
<dbReference type="InterPro" id="IPR003613">
    <property type="entry name" value="Ubox_domain"/>
</dbReference>
<dbReference type="GO" id="GO:0061630">
    <property type="term" value="F:ubiquitin protein ligase activity"/>
    <property type="evidence" value="ECO:0007669"/>
    <property type="project" value="UniProtKB-EC"/>
</dbReference>
<dbReference type="EMBL" id="HG996475">
    <property type="protein sequence ID" value="CAG1864671.1"/>
    <property type="molecule type" value="Genomic_DNA"/>
</dbReference>
<feature type="compositionally biased region" description="Basic and acidic residues" evidence="5">
    <location>
        <begin position="36"/>
        <end position="45"/>
    </location>
</feature>
<feature type="region of interest" description="Disordered" evidence="5">
    <location>
        <begin position="355"/>
        <end position="375"/>
    </location>
</feature>
<dbReference type="FunCoup" id="A0A804L861">
    <property type="interactions" value="258"/>
</dbReference>
<dbReference type="PANTHER" id="PTHR35549">
    <property type="entry name" value="OS04G0584500 PROTEIN"/>
    <property type="match status" value="1"/>
</dbReference>
<dbReference type="AlphaFoldDB" id="A0A804L861"/>
<dbReference type="EC" id="2.3.2.27" evidence="3"/>
<sequence length="906" mass="101227">MAPLKELLAQDSFWRRRTKTRPTAVTRAKSMPPNPGERKGKARSHEVAYEKSNTVTLQEEAVCFEVDMQPAICDASTQAVVSILTGYVEAFLKHESFRASLRRRCNACLGIASELGVFAELEEAIAMIERVVEERRGVKKLPKVSLKLSVISGFTAGFPSSRLSACAHLYLSVICKIRKEDRMTADHLLQVFCTAPLEARTILLPDLWNQLFLPHLSHLKAWHKKEVESIAQTPCGAKKMKLLDKMYDDVMNRGTHIFAVYYKEWLIEAKKAPSLPSIDAPSASSSRMIQRGSHAIHRDDVYSPMVSQKSYEAVLGQLKRMEAANELRIKGSDREEERKKEIEVDQSVLGEYKGSKMINPYSGKRDHLGGESQQSQRLNAYSNAKTNEHTLGELAQAIFEMNAVDCSSACNNCQDNNVSLSKVQITEPDLKKTAHLCRKSDQKSPVQSISAEPFDDCEDIGFCCIFSNDSKDYVCPLKGQLFKEPVTIETEHIFESVAMKECLNQAKASPVTGQQLSCQSVPDTNSVLNQLVDGWVSENCWNLLIIMAQLTKNETEGDKKSKDDLALEIVDRLLAGCGKEEQMENARNLIALGGLRFLIHRFETGSFNVKTRVIGFLLCCINAKGWCRNYLADNLKRSSVLELLHSKQISARTNAVLLLIELICLSRRRDITSFLSGLLKETIANTMHALLVHLYSLPAQEKALVAVLLLHFDLVLGTSKRSIYKKEAVDGITLSLNCCLSDKRAIPNSQRALLMLGGHFSKSGEILIDSWLLQQGGFIDGLFNTINYDDNKDDEDLLEDEAKQKEKWLKDVTLVLIGNGRKSFMETLSRCLVSGIQGLVRTCLVTAAWMSHALVLLSSSHQIPSAVFSDFIPQLKQRLEEDDQIEHRILASVSLLNLSKVSGDQN</sequence>
<evidence type="ECO:0000313" key="7">
    <source>
        <dbReference type="EMBL" id="CAG1864671.1"/>
    </source>
</evidence>
<dbReference type="InterPro" id="IPR056512">
    <property type="entry name" value="LIN_N"/>
</dbReference>
<name>A0A804L861_MUSAM</name>
<dbReference type="Pfam" id="PF23568">
    <property type="entry name" value="ARM_LIN"/>
    <property type="match status" value="1"/>
</dbReference>
<dbReference type="SUPFAM" id="SSF57850">
    <property type="entry name" value="RING/U-box"/>
    <property type="match status" value="1"/>
</dbReference>
<dbReference type="OrthoDB" id="10064100at2759"/>
<comment type="catalytic activity">
    <reaction evidence="1">
        <text>S-ubiquitinyl-[E2 ubiquitin-conjugating enzyme]-L-cysteine + [acceptor protein]-L-lysine = [E2 ubiquitin-conjugating enzyme]-L-cysteine + N(6)-ubiquitinyl-[acceptor protein]-L-lysine.</text>
        <dbReference type="EC" id="2.3.2.27"/>
    </reaction>
</comment>
<evidence type="ECO:0000256" key="5">
    <source>
        <dbReference type="SAM" id="MobiDB-lite"/>
    </source>
</evidence>
<dbReference type="GO" id="GO:0016567">
    <property type="term" value="P:protein ubiquitination"/>
    <property type="evidence" value="ECO:0007669"/>
    <property type="project" value="UniProtKB-UniPathway"/>
</dbReference>
<feature type="domain" description="U-box" evidence="6">
    <location>
        <begin position="472"/>
        <end position="535"/>
    </location>
</feature>
<protein>
    <recommendedName>
        <fullName evidence="3">RING-type E3 ubiquitin transferase</fullName>
        <ecNumber evidence="3">2.3.2.27</ecNumber>
    </recommendedName>
</protein>
<evidence type="ECO:0000256" key="3">
    <source>
        <dbReference type="ARBA" id="ARBA00012483"/>
    </source>
</evidence>
<evidence type="ECO:0000259" key="6">
    <source>
        <dbReference type="SMART" id="SM00504"/>
    </source>
</evidence>
<dbReference type="InterPro" id="IPR016024">
    <property type="entry name" value="ARM-type_fold"/>
</dbReference>
<dbReference type="InParanoid" id="A0A804L861"/>
<organism evidence="8 9">
    <name type="scientific">Musa acuminata subsp. malaccensis</name>
    <name type="common">Wild banana</name>
    <name type="synonym">Musa malaccensis</name>
    <dbReference type="NCBI Taxonomy" id="214687"/>
    <lineage>
        <taxon>Eukaryota</taxon>
        <taxon>Viridiplantae</taxon>
        <taxon>Streptophyta</taxon>
        <taxon>Embryophyta</taxon>
        <taxon>Tracheophyta</taxon>
        <taxon>Spermatophyta</taxon>
        <taxon>Magnoliopsida</taxon>
        <taxon>Liliopsida</taxon>
        <taxon>Zingiberales</taxon>
        <taxon>Musaceae</taxon>
        <taxon>Musa</taxon>
    </lineage>
</organism>
<comment type="pathway">
    <text evidence="2">Protein modification; protein ubiquitination.</text>
</comment>
<keyword evidence="9" id="KW-1185">Reference proteome</keyword>
<evidence type="ECO:0000313" key="8">
    <source>
        <dbReference type="EnsemblPlants" id="Ma11_p15420.1"/>
    </source>
</evidence>
<dbReference type="EnsemblPlants" id="Ma11_t15420.1">
    <property type="protein sequence ID" value="Ma11_p15420.1"/>
    <property type="gene ID" value="Ma11_g15420"/>
</dbReference>
<gene>
    <name evidence="7" type="ORF">GSMUA_09570.1</name>
</gene>
<keyword evidence="4" id="KW-0808">Transferase</keyword>
<evidence type="ECO:0000256" key="2">
    <source>
        <dbReference type="ARBA" id="ARBA00004906"/>
    </source>
</evidence>
<proteinExistence type="predicted"/>
<reference evidence="7" key="1">
    <citation type="submission" date="2021-03" db="EMBL/GenBank/DDBJ databases">
        <authorList>
            <consortium name="Genoscope - CEA"/>
            <person name="William W."/>
        </authorList>
    </citation>
    <scope>NUCLEOTIDE SEQUENCE</scope>
    <source>
        <strain evidence="7">Doubled-haploid Pahang</strain>
    </source>
</reference>
<dbReference type="SMART" id="SM00504">
    <property type="entry name" value="Ubox"/>
    <property type="match status" value="1"/>
</dbReference>
<dbReference type="PANTHER" id="PTHR35549:SF1">
    <property type="entry name" value="OS04G0584500 PROTEIN"/>
    <property type="match status" value="1"/>
</dbReference>
<dbReference type="SUPFAM" id="SSF48371">
    <property type="entry name" value="ARM repeat"/>
    <property type="match status" value="1"/>
</dbReference>
<dbReference type="OMA" id="IPQDFIC"/>
<dbReference type="InterPro" id="IPR013083">
    <property type="entry name" value="Znf_RING/FYVE/PHD"/>
</dbReference>
<dbReference type="Proteomes" id="UP000012960">
    <property type="component" value="Unplaced"/>
</dbReference>
<evidence type="ECO:0000313" key="9">
    <source>
        <dbReference type="Proteomes" id="UP000012960"/>
    </source>
</evidence>
<dbReference type="Pfam" id="PF23628">
    <property type="entry name" value="ARM_LIN_C"/>
    <property type="match status" value="1"/>
</dbReference>
<dbReference type="Gene3D" id="3.30.40.10">
    <property type="entry name" value="Zinc/RING finger domain, C3HC4 (zinc finger)"/>
    <property type="match status" value="1"/>
</dbReference>
<dbReference type="UniPathway" id="UPA00143"/>
<dbReference type="Gramene" id="Ma11_t15420.1">
    <property type="protein sequence ID" value="Ma11_p15420.1"/>
    <property type="gene ID" value="Ma11_g15420"/>
</dbReference>
<feature type="region of interest" description="Disordered" evidence="5">
    <location>
        <begin position="18"/>
        <end position="45"/>
    </location>
</feature>